<dbReference type="GO" id="GO:0005245">
    <property type="term" value="F:voltage-gated calcium channel activity"/>
    <property type="evidence" value="ECO:0007669"/>
    <property type="project" value="InterPro"/>
</dbReference>
<dbReference type="InterPro" id="IPR046937">
    <property type="entry name" value="CAB1-4_N_A-dom"/>
</dbReference>
<dbReference type="GO" id="GO:0042383">
    <property type="term" value="C:sarcolemma"/>
    <property type="evidence" value="ECO:0007669"/>
    <property type="project" value="UniProtKB-SubCell"/>
</dbReference>
<keyword evidence="13" id="KW-0472">Membrane</keyword>
<evidence type="ECO:0000256" key="11">
    <source>
        <dbReference type="ARBA" id="ARBA00022882"/>
    </source>
</evidence>
<evidence type="ECO:0000256" key="12">
    <source>
        <dbReference type="ARBA" id="ARBA00023065"/>
    </source>
</evidence>
<comment type="similarity">
    <text evidence="2">Belongs to the calcium channel beta subunit family.</text>
</comment>
<evidence type="ECO:0000259" key="19">
    <source>
        <dbReference type="PROSITE" id="PS50002"/>
    </source>
</evidence>
<evidence type="ECO:0000256" key="13">
    <source>
        <dbReference type="ARBA" id="ARBA00023136"/>
    </source>
</evidence>
<keyword evidence="11" id="KW-0851">Voltage-gated channel</keyword>
<keyword evidence="9" id="KW-0107">Calcium channel</keyword>
<dbReference type="SMART" id="SM00072">
    <property type="entry name" value="GuKc"/>
    <property type="match status" value="1"/>
</dbReference>
<evidence type="ECO:0000256" key="7">
    <source>
        <dbReference type="ARBA" id="ARBA00022553"/>
    </source>
</evidence>
<dbReference type="PANTHER" id="PTHR11824">
    <property type="entry name" value="VOLTAGE-DEPENDENT CALCIUM CHANNEL BETA SUBUNIT"/>
    <property type="match status" value="1"/>
</dbReference>
<evidence type="ECO:0000256" key="15">
    <source>
        <dbReference type="ARBA" id="ARBA00030525"/>
    </source>
</evidence>
<keyword evidence="6" id="KW-1003">Cell membrane</keyword>
<evidence type="ECO:0000256" key="18">
    <source>
        <dbReference type="SAM" id="MobiDB-lite"/>
    </source>
</evidence>
<feature type="compositionally biased region" description="Acidic residues" evidence="18">
    <location>
        <begin position="535"/>
        <end position="545"/>
    </location>
</feature>
<feature type="compositionally biased region" description="Low complexity" evidence="18">
    <location>
        <begin position="487"/>
        <end position="500"/>
    </location>
</feature>
<evidence type="ECO:0000256" key="5">
    <source>
        <dbReference type="ARBA" id="ARBA00022448"/>
    </source>
</evidence>
<evidence type="ECO:0000256" key="4">
    <source>
        <dbReference type="ARBA" id="ARBA00022443"/>
    </source>
</evidence>
<feature type="compositionally biased region" description="Basic and acidic residues" evidence="18">
    <location>
        <begin position="616"/>
        <end position="628"/>
    </location>
</feature>
<name>A0A834C2P4_ORYME</name>
<feature type="domain" description="SH3" evidence="19">
    <location>
        <begin position="102"/>
        <end position="171"/>
    </location>
</feature>
<dbReference type="InterPro" id="IPR008145">
    <property type="entry name" value="GK/Ca_channel_bsu"/>
</dbReference>
<evidence type="ECO:0000256" key="14">
    <source>
        <dbReference type="ARBA" id="ARBA00023303"/>
    </source>
</evidence>
<dbReference type="SUPFAM" id="SSF50044">
    <property type="entry name" value="SH3-domain"/>
    <property type="match status" value="1"/>
</dbReference>
<feature type="compositionally biased region" description="Polar residues" evidence="18">
    <location>
        <begin position="56"/>
        <end position="73"/>
    </location>
</feature>
<keyword evidence="12" id="KW-0406">Ion transport</keyword>
<gene>
    <name evidence="20" type="ORF">FQA47_025440</name>
</gene>
<evidence type="ECO:0000256" key="3">
    <source>
        <dbReference type="ARBA" id="ARBA00019007"/>
    </source>
</evidence>
<dbReference type="GO" id="GO:0005891">
    <property type="term" value="C:voltage-gated calcium channel complex"/>
    <property type="evidence" value="ECO:0007669"/>
    <property type="project" value="InterPro"/>
</dbReference>
<feature type="region of interest" description="Disordered" evidence="18">
    <location>
        <begin position="177"/>
        <end position="220"/>
    </location>
</feature>
<feature type="region of interest" description="Disordered" evidence="18">
    <location>
        <begin position="1"/>
        <end position="83"/>
    </location>
</feature>
<evidence type="ECO:0000256" key="1">
    <source>
        <dbReference type="ARBA" id="ARBA00004278"/>
    </source>
</evidence>
<organism evidence="20 21">
    <name type="scientific">Oryzias melastigma</name>
    <name type="common">Marine medaka</name>
    <dbReference type="NCBI Taxonomy" id="30732"/>
    <lineage>
        <taxon>Eukaryota</taxon>
        <taxon>Metazoa</taxon>
        <taxon>Chordata</taxon>
        <taxon>Craniata</taxon>
        <taxon>Vertebrata</taxon>
        <taxon>Euteleostomi</taxon>
        <taxon>Actinopterygii</taxon>
        <taxon>Neopterygii</taxon>
        <taxon>Teleostei</taxon>
        <taxon>Neoteleostei</taxon>
        <taxon>Acanthomorphata</taxon>
        <taxon>Ovalentaria</taxon>
        <taxon>Atherinomorphae</taxon>
        <taxon>Beloniformes</taxon>
        <taxon>Adrianichthyidae</taxon>
        <taxon>Oryziinae</taxon>
        <taxon>Oryzias</taxon>
    </lineage>
</organism>
<feature type="compositionally biased region" description="Polar residues" evidence="18">
    <location>
        <begin position="1"/>
        <end position="18"/>
    </location>
</feature>
<dbReference type="PRINTS" id="PR01627">
    <property type="entry name" value="LCACHANNELB1"/>
</dbReference>
<evidence type="ECO:0000256" key="6">
    <source>
        <dbReference type="ARBA" id="ARBA00022475"/>
    </source>
</evidence>
<dbReference type="InterPro" id="IPR001452">
    <property type="entry name" value="SH3_domain"/>
</dbReference>
<dbReference type="InterPro" id="IPR005443">
    <property type="entry name" value="VDCC_L_b1su"/>
</dbReference>
<dbReference type="AlphaFoldDB" id="A0A834C2P4"/>
<dbReference type="SUPFAM" id="SSF52540">
    <property type="entry name" value="P-loop containing nucleoside triphosphate hydrolases"/>
    <property type="match status" value="1"/>
</dbReference>
<dbReference type="SMART" id="SM00326">
    <property type="entry name" value="SH3"/>
    <property type="match status" value="1"/>
</dbReference>
<keyword evidence="14" id="KW-0407">Ion channel</keyword>
<feature type="compositionally biased region" description="Low complexity" evidence="18">
    <location>
        <begin position="45"/>
        <end position="55"/>
    </location>
</feature>
<keyword evidence="4 17" id="KW-0728">SH3 domain</keyword>
<evidence type="ECO:0000256" key="16">
    <source>
        <dbReference type="ARBA" id="ARBA00045982"/>
    </source>
</evidence>
<evidence type="ECO:0000256" key="17">
    <source>
        <dbReference type="PROSITE-ProRule" id="PRU00192"/>
    </source>
</evidence>
<comment type="function">
    <text evidence="16">Regulatory subunit of L-type calcium channels. Regulates the activity of L-type calcium channels that contain CACNA1A as pore-forming subunit. Regulates the activity of L-type calcium channels that contain CACNA1C as pore-forming subunit and increases the presence of the channel complex at the cell membrane. Required for functional expression L-type calcium channels that contain CACNA1D as pore-forming subunit. Regulates the activity of L-type calcium channels that contain CACNA1B as pore-forming subunit.</text>
</comment>
<dbReference type="Pfam" id="PF00625">
    <property type="entry name" value="Guanylate_kin"/>
    <property type="match status" value="1"/>
</dbReference>
<feature type="region of interest" description="Disordered" evidence="18">
    <location>
        <begin position="467"/>
        <end position="628"/>
    </location>
</feature>
<protein>
    <recommendedName>
        <fullName evidence="3">Voltage-dependent L-type calcium channel subunit beta-1</fullName>
    </recommendedName>
    <alternativeName>
        <fullName evidence="15">Calcium channel voltage-dependent subunit beta 1</fullName>
    </alternativeName>
</protein>
<evidence type="ECO:0000256" key="9">
    <source>
        <dbReference type="ARBA" id="ARBA00022673"/>
    </source>
</evidence>
<dbReference type="InterPro" id="IPR036028">
    <property type="entry name" value="SH3-like_dom_sf"/>
</dbReference>
<dbReference type="FunFam" id="3.40.50.300:FF:000432">
    <property type="entry name" value="Voltage-dependent L-type calcium channel subunit beta-1 isoform 1"/>
    <property type="match status" value="1"/>
</dbReference>
<evidence type="ECO:0000256" key="10">
    <source>
        <dbReference type="ARBA" id="ARBA00022837"/>
    </source>
</evidence>
<keyword evidence="10" id="KW-0106">Calcium</keyword>
<keyword evidence="5" id="KW-0813">Transport</keyword>
<feature type="compositionally biased region" description="Acidic residues" evidence="18">
    <location>
        <begin position="568"/>
        <end position="577"/>
    </location>
</feature>
<keyword evidence="8" id="KW-0109">Calcium transport</keyword>
<dbReference type="InterPro" id="IPR027417">
    <property type="entry name" value="P-loop_NTPase"/>
</dbReference>
<dbReference type="Gene3D" id="2.30.30.40">
    <property type="entry name" value="SH3 Domains"/>
    <property type="match status" value="1"/>
</dbReference>
<dbReference type="PRINTS" id="PR01626">
    <property type="entry name" value="LCACHANNELB"/>
</dbReference>
<evidence type="ECO:0000313" key="21">
    <source>
        <dbReference type="Proteomes" id="UP000646548"/>
    </source>
</evidence>
<dbReference type="PROSITE" id="PS50002">
    <property type="entry name" value="SH3"/>
    <property type="match status" value="1"/>
</dbReference>
<dbReference type="Gene3D" id="3.40.50.300">
    <property type="entry name" value="P-loop containing nucleotide triphosphate hydrolases"/>
    <property type="match status" value="1"/>
</dbReference>
<keyword evidence="7" id="KW-0597">Phosphoprotein</keyword>
<reference evidence="20" key="1">
    <citation type="journal article" name="BMC Genomics">
        <title>Long-read sequencing and de novo genome assembly of marine medaka (Oryzias melastigma).</title>
        <authorList>
            <person name="Liang P."/>
            <person name="Saqib H.S.A."/>
            <person name="Ni X."/>
            <person name="Shen Y."/>
        </authorList>
    </citation>
    <scope>NUCLEOTIDE SEQUENCE</scope>
    <source>
        <strain evidence="20">Bigg-433</strain>
    </source>
</reference>
<proteinExistence type="inferred from homology"/>
<feature type="compositionally biased region" description="Low complexity" evidence="18">
    <location>
        <begin position="184"/>
        <end position="202"/>
    </location>
</feature>
<evidence type="ECO:0000256" key="8">
    <source>
        <dbReference type="ARBA" id="ARBA00022568"/>
    </source>
</evidence>
<dbReference type="FunFam" id="2.30.30.40:FF:000068">
    <property type="entry name" value="Voltage-dependent L-type calcium channel subunit beta-1 isoform 1"/>
    <property type="match status" value="1"/>
</dbReference>
<comment type="caution">
    <text evidence="20">The sequence shown here is derived from an EMBL/GenBank/DDBJ whole genome shotgun (WGS) entry which is preliminary data.</text>
</comment>
<dbReference type="Pfam" id="PF12052">
    <property type="entry name" value="VGCC_beta4Aa_N"/>
    <property type="match status" value="1"/>
</dbReference>
<dbReference type="CDD" id="cd12041">
    <property type="entry name" value="SH3_CACNB1"/>
    <property type="match status" value="1"/>
</dbReference>
<evidence type="ECO:0000313" key="20">
    <source>
        <dbReference type="EMBL" id="KAF6720114.1"/>
    </source>
</evidence>
<dbReference type="InterPro" id="IPR000584">
    <property type="entry name" value="VDCC_L_bsu"/>
</dbReference>
<evidence type="ECO:0000256" key="2">
    <source>
        <dbReference type="ARBA" id="ARBA00010836"/>
    </source>
</evidence>
<dbReference type="Proteomes" id="UP000646548">
    <property type="component" value="Unassembled WGS sequence"/>
</dbReference>
<comment type="subcellular location">
    <subcellularLocation>
        <location evidence="1">Cell membrane</location>
        <location evidence="1">Sarcolemma</location>
        <topology evidence="1">Peripheral membrane protein</topology>
        <orientation evidence="1">Cytoplasmic side</orientation>
    </subcellularLocation>
</comment>
<sequence length="628" mass="69791">MVQKSSMSRTPSTSTQEIQMDMFDHHPHTQGKYAKRKSRFKRSDGSTSSDTTSNSFVRQGSADSYTSRPSDSDVSLEEDPEALRKEADRQALATLEKAKTKPVAFAVRTNVGYNPGPNDDVPVQGMAISFEAKDFLHIKEKYNNDWWIGRLVKEGCEVGFIPSPVKLENTRLLQEQRMRQNRLSSSKSGGSSSLDVATGTRRPTPPGTGGPAKQKQKSMEHVPPYDVVPSMRPIILVGPSLKGYEVTDMMQKALFDFLKHKFEGRISITRVTADISLAKRSVLNNPSKHTIIERSSTRSSLDVLAEVQSEIERIFELARTLQLVALDADTINHPSQLAKTSLAPIIVYIKIASPKVLQRLIKSRGKSQAKHLNVQMVAADKLAQCPPELFDIILDENQLEDACEHLADYLEAYWKATHPPSSNPPNPLLNRTMATAALAASPEPVSNLQGQYLVHGEHKREGVLTECGGSSTLRDYKSDQGGKPQQHHQQQACLRSSRGQLRGGSSRGLSRQDTFDSETQGSRDSAYTEAGDSCMDIETDPYEEPEPYRSGGGSRLHLAQHHGRQASWEDEGAEPDQENLNHPPMPSQTQPHGRAKLKERYCQDPVDTGANMSRNKNQDDWGRDVYIR</sequence>
<dbReference type="EMBL" id="WKFB01000531">
    <property type="protein sequence ID" value="KAF6720114.1"/>
    <property type="molecule type" value="Genomic_DNA"/>
</dbReference>
<accession>A0A834C2P4</accession>